<evidence type="ECO:0000313" key="5">
    <source>
        <dbReference type="EMBL" id="NYI37726.1"/>
    </source>
</evidence>
<dbReference type="EMBL" id="JACWMT010000003">
    <property type="protein sequence ID" value="MBD1271528.1"/>
    <property type="molecule type" value="Genomic_DNA"/>
</dbReference>
<feature type="chain" id="PRO_5044691930" evidence="1">
    <location>
        <begin position="27"/>
        <end position="246"/>
    </location>
</feature>
<dbReference type="InterPro" id="IPR036514">
    <property type="entry name" value="SGNH_hydro_sf"/>
</dbReference>
<sequence>MPWRRLGLVALAIAGTLIALVTGAGAASPSTTPAASPTVAPVTVPAQPETMLVIGDSYSSYYGDRHSRYPGWWAMLATDLGLEPQLDAMGGTGFLSRSSSCAHTRFKARLDTVRAVDPRILMIEGGRNDWRRCTRDGRVVEATRTEIERATDGFFAELAGVWDELGHPRAEVYVMTPWGTTKARKGRIIRPIVQAAAERYGFSWVDTESLTLAQAPDGIHPNNDGSRFLRDQVLQNSDLADRFPRV</sequence>
<dbReference type="AlphaFoldDB" id="A0A8I0FXG9"/>
<dbReference type="Proteomes" id="UP000659061">
    <property type="component" value="Unassembled WGS sequence"/>
</dbReference>
<gene>
    <name evidence="5" type="ORF">BJ975_001101</name>
    <name evidence="3" type="ORF">IDH50_08865</name>
    <name evidence="4" type="ORF">IDH50_14895</name>
</gene>
<evidence type="ECO:0000313" key="3">
    <source>
        <dbReference type="EMBL" id="MBD1270340.1"/>
    </source>
</evidence>
<feature type="domain" description="SGNH hydrolase-type esterase" evidence="2">
    <location>
        <begin position="53"/>
        <end position="227"/>
    </location>
</feature>
<keyword evidence="1" id="KW-0732">Signal</keyword>
<dbReference type="EMBL" id="JACBZN010000001">
    <property type="protein sequence ID" value="NYI37726.1"/>
    <property type="molecule type" value="Genomic_DNA"/>
</dbReference>
<name>A0A8I0FXG9_9ACTN</name>
<reference evidence="5 6" key="1">
    <citation type="submission" date="2020-07" db="EMBL/GenBank/DDBJ databases">
        <title>Sequencing the genomes of 1000 actinobacteria strains.</title>
        <authorList>
            <person name="Klenk H.-P."/>
        </authorList>
    </citation>
    <scope>NUCLEOTIDE SEQUENCE [LARGE SCALE GENOMIC DNA]</scope>
    <source>
        <strain evidence="5 6">DSM 19087</strain>
    </source>
</reference>
<proteinExistence type="predicted"/>
<dbReference type="Proteomes" id="UP000587211">
    <property type="component" value="Unassembled WGS sequence"/>
</dbReference>
<evidence type="ECO:0000313" key="6">
    <source>
        <dbReference type="Proteomes" id="UP000587211"/>
    </source>
</evidence>
<dbReference type="Gene3D" id="3.40.50.1110">
    <property type="entry name" value="SGNH hydrolase"/>
    <property type="match status" value="1"/>
</dbReference>
<feature type="signal peptide" evidence="1">
    <location>
        <begin position="1"/>
        <end position="26"/>
    </location>
</feature>
<keyword evidence="6" id="KW-1185">Reference proteome</keyword>
<evidence type="ECO:0000313" key="4">
    <source>
        <dbReference type="EMBL" id="MBD1271528.1"/>
    </source>
</evidence>
<dbReference type="InterPro" id="IPR013830">
    <property type="entry name" value="SGNH_hydro"/>
</dbReference>
<accession>A0A8I0FXG9</accession>
<dbReference type="EMBL" id="JACWMT010000002">
    <property type="protein sequence ID" value="MBD1270340.1"/>
    <property type="molecule type" value="Genomic_DNA"/>
</dbReference>
<reference evidence="4" key="2">
    <citation type="submission" date="2020-09" db="EMBL/GenBank/DDBJ databases">
        <title>Novel species in genus Aeromicrobium.</title>
        <authorList>
            <person name="Zhang G."/>
        </authorList>
    </citation>
    <scope>NUCLEOTIDE SEQUENCE</scope>
    <source>
        <strain evidence="4">SSW1-57</strain>
    </source>
</reference>
<evidence type="ECO:0000259" key="2">
    <source>
        <dbReference type="Pfam" id="PF13472"/>
    </source>
</evidence>
<dbReference type="CDD" id="cd00229">
    <property type="entry name" value="SGNH_hydrolase"/>
    <property type="match status" value="1"/>
</dbReference>
<protein>
    <submittedName>
        <fullName evidence="5">Lysophospholipase L1-like esterase</fullName>
    </submittedName>
    <submittedName>
        <fullName evidence="4">SGNH/GDSL hydrolase family protein</fullName>
    </submittedName>
</protein>
<dbReference type="GO" id="GO:0016787">
    <property type="term" value="F:hydrolase activity"/>
    <property type="evidence" value="ECO:0007669"/>
    <property type="project" value="UniProtKB-KW"/>
</dbReference>
<evidence type="ECO:0000313" key="7">
    <source>
        <dbReference type="Proteomes" id="UP000659061"/>
    </source>
</evidence>
<dbReference type="Pfam" id="PF13472">
    <property type="entry name" value="Lipase_GDSL_2"/>
    <property type="match status" value="1"/>
</dbReference>
<dbReference type="RefSeq" id="WP_179424208.1">
    <property type="nucleotide sequence ID" value="NZ_BAAAMP010000003.1"/>
</dbReference>
<dbReference type="SUPFAM" id="SSF52266">
    <property type="entry name" value="SGNH hydrolase"/>
    <property type="match status" value="1"/>
</dbReference>
<keyword evidence="4" id="KW-0378">Hydrolase</keyword>
<evidence type="ECO:0000256" key="1">
    <source>
        <dbReference type="SAM" id="SignalP"/>
    </source>
</evidence>
<organism evidence="4 7">
    <name type="scientific">Aeromicrobium tamlense</name>
    <dbReference type="NCBI Taxonomy" id="375541"/>
    <lineage>
        <taxon>Bacteria</taxon>
        <taxon>Bacillati</taxon>
        <taxon>Actinomycetota</taxon>
        <taxon>Actinomycetes</taxon>
        <taxon>Propionibacteriales</taxon>
        <taxon>Nocardioidaceae</taxon>
        <taxon>Aeromicrobium</taxon>
    </lineage>
</organism>
<comment type="caution">
    <text evidence="4">The sequence shown here is derived from an EMBL/GenBank/DDBJ whole genome shotgun (WGS) entry which is preliminary data.</text>
</comment>